<name>A0A0P8DF70_9CYAN</name>
<evidence type="ECO:0000313" key="4">
    <source>
        <dbReference type="Proteomes" id="UP000050465"/>
    </source>
</evidence>
<dbReference type="Proteomes" id="UP000050465">
    <property type="component" value="Unassembled WGS sequence"/>
</dbReference>
<dbReference type="SUPFAM" id="SSF55154">
    <property type="entry name" value="CYTH-like phosphatases"/>
    <property type="match status" value="1"/>
</dbReference>
<dbReference type="EMBL" id="LJZR01000016">
    <property type="protein sequence ID" value="KPQ34879.1"/>
    <property type="molecule type" value="Genomic_DNA"/>
</dbReference>
<dbReference type="SMART" id="SM01118">
    <property type="entry name" value="CYTH"/>
    <property type="match status" value="1"/>
</dbReference>
<reference evidence="3 4" key="1">
    <citation type="submission" date="2015-09" db="EMBL/GenBank/DDBJ databases">
        <title>Identification and resolution of microdiversity through metagenomic sequencing of parallel consortia.</title>
        <authorList>
            <person name="Nelson W.C."/>
            <person name="Romine M.F."/>
            <person name="Lindemann S.R."/>
        </authorList>
    </citation>
    <scope>NUCLEOTIDE SEQUENCE [LARGE SCALE GENOMIC DNA]</scope>
    <source>
        <strain evidence="3">Ana</strain>
    </source>
</reference>
<evidence type="ECO:0000313" key="3">
    <source>
        <dbReference type="EMBL" id="KPQ34879.1"/>
    </source>
</evidence>
<proteinExistence type="predicted"/>
<dbReference type="PANTHER" id="PTHR40114:SF1">
    <property type="entry name" value="SLR0698 PROTEIN"/>
    <property type="match status" value="1"/>
</dbReference>
<dbReference type="STRING" id="1666911.HLUCCA11_13130"/>
<dbReference type="Pfam" id="PF01928">
    <property type="entry name" value="CYTH"/>
    <property type="match status" value="1"/>
</dbReference>
<feature type="active site" description="Proton acceptor" evidence="1">
    <location>
        <position position="29"/>
    </location>
</feature>
<evidence type="ECO:0000256" key="1">
    <source>
        <dbReference type="PIRSR" id="PIRSR016487-1"/>
    </source>
</evidence>
<dbReference type="PATRIC" id="fig|1666911.3.peg.4841"/>
<dbReference type="InterPro" id="IPR023577">
    <property type="entry name" value="CYTH_domain"/>
</dbReference>
<evidence type="ECO:0000259" key="2">
    <source>
        <dbReference type="PROSITE" id="PS51707"/>
    </source>
</evidence>
<dbReference type="PROSITE" id="PS51707">
    <property type="entry name" value="CYTH"/>
    <property type="match status" value="1"/>
</dbReference>
<dbReference type="InterPro" id="IPR012042">
    <property type="entry name" value="NeuTTM/CthTTM-like"/>
</dbReference>
<dbReference type="AlphaFoldDB" id="A0A0P8DF70"/>
<dbReference type="Gene3D" id="2.40.320.10">
    <property type="entry name" value="Hypothetical Protein Pfu-838710-001"/>
    <property type="match status" value="1"/>
</dbReference>
<feature type="domain" description="CYTH" evidence="2">
    <location>
        <begin position="2"/>
        <end position="149"/>
    </location>
</feature>
<dbReference type="PANTHER" id="PTHR40114">
    <property type="entry name" value="SLR0698 PROTEIN"/>
    <property type="match status" value="1"/>
</dbReference>
<dbReference type="CDD" id="cd07891">
    <property type="entry name" value="CYTH-like_CthTTM-like_1"/>
    <property type="match status" value="1"/>
</dbReference>
<dbReference type="InterPro" id="IPR033469">
    <property type="entry name" value="CYTH-like_dom_sf"/>
</dbReference>
<protein>
    <submittedName>
        <fullName evidence="3">Adenylate cyclase</fullName>
    </submittedName>
</protein>
<gene>
    <name evidence="3" type="ORF">HLUCCA11_13130</name>
</gene>
<accession>A0A0P8DF70</accession>
<sequence length="158" mass="17959">MAKEIERKFLVREDSWRATATGQRYRQGYIATARLGHSVRVRIAGDSGYLTIKGPSQGLTRAEFEYAIPVADAQEMLETLCDRPFIDKVRYRLPVGDILWEIDEFAGENAGLIVAEVELTSEAQPFEKPNWLGEEVSGQAKYYNASLVRNPYSKWPKE</sequence>
<comment type="caution">
    <text evidence="3">The sequence shown here is derived from an EMBL/GenBank/DDBJ whole genome shotgun (WGS) entry which is preliminary data.</text>
</comment>
<organism evidence="3 4">
    <name type="scientific">Phormidesmis priestleyi Ana</name>
    <dbReference type="NCBI Taxonomy" id="1666911"/>
    <lineage>
        <taxon>Bacteria</taxon>
        <taxon>Bacillati</taxon>
        <taxon>Cyanobacteriota</taxon>
        <taxon>Cyanophyceae</taxon>
        <taxon>Leptolyngbyales</taxon>
        <taxon>Leptolyngbyaceae</taxon>
        <taxon>Phormidesmis</taxon>
    </lineage>
</organism>
<dbReference type="PIRSF" id="PIRSF016487">
    <property type="entry name" value="CYTH_UCP016487"/>
    <property type="match status" value="1"/>
</dbReference>